<keyword evidence="1" id="KW-0597">Phosphoprotein</keyword>
<organism evidence="4 5">
    <name type="scientific">Hymenobacter fodinae</name>
    <dbReference type="NCBI Taxonomy" id="2510796"/>
    <lineage>
        <taxon>Bacteria</taxon>
        <taxon>Pseudomonadati</taxon>
        <taxon>Bacteroidota</taxon>
        <taxon>Cytophagia</taxon>
        <taxon>Cytophagales</taxon>
        <taxon>Hymenobacteraceae</taxon>
        <taxon>Hymenobacter</taxon>
    </lineage>
</organism>
<dbReference type="EMBL" id="SRLA01000001">
    <property type="protein sequence ID" value="TGE09932.1"/>
    <property type="molecule type" value="Genomic_DNA"/>
</dbReference>
<dbReference type="SUPFAM" id="SSF52172">
    <property type="entry name" value="CheY-like"/>
    <property type="match status" value="1"/>
</dbReference>
<evidence type="ECO:0000313" key="4">
    <source>
        <dbReference type="EMBL" id="TGE09932.1"/>
    </source>
</evidence>
<name>A0A4Z0PBX8_9BACT</name>
<evidence type="ECO:0000256" key="1">
    <source>
        <dbReference type="PROSITE-ProRule" id="PRU00169"/>
    </source>
</evidence>
<protein>
    <submittedName>
        <fullName evidence="4">Response regulator transcription factor</fullName>
    </submittedName>
</protein>
<dbReference type="InterPro" id="IPR011006">
    <property type="entry name" value="CheY-like_superfamily"/>
</dbReference>
<dbReference type="Pfam" id="PF00072">
    <property type="entry name" value="Response_reg"/>
    <property type="match status" value="1"/>
</dbReference>
<dbReference type="GO" id="GO:0000156">
    <property type="term" value="F:phosphorelay response regulator activity"/>
    <property type="evidence" value="ECO:0007669"/>
    <property type="project" value="InterPro"/>
</dbReference>
<dbReference type="Pfam" id="PF04397">
    <property type="entry name" value="LytTR"/>
    <property type="match status" value="1"/>
</dbReference>
<dbReference type="PROSITE" id="PS50930">
    <property type="entry name" value="HTH_LYTTR"/>
    <property type="match status" value="1"/>
</dbReference>
<comment type="caution">
    <text evidence="4">The sequence shown here is derived from an EMBL/GenBank/DDBJ whole genome shotgun (WGS) entry which is preliminary data.</text>
</comment>
<sequence length="252" mass="28426">MESNVPRRPLTCAIVDDEHLALKVLAEYCGQVPFLELKGQFQDALTAVAFLQDNPVDVVFLDIQMPRLTGLQLAQLLPQPGPRIIFTTAHPDYAVQSYELPALDYLLKPISFERFVQAAHRARAALGHSATASATVAPEALAEAPAGEALFVRHDNRLRRVLVADIYYVEGQKEYLMLYTSGGKILTLQSFRKLEELLPPGRFARIHKSYLISLRHLEYVERTRVQVHGTALPIGETYRDAFMELLRYHGKM</sequence>
<dbReference type="InterPro" id="IPR007492">
    <property type="entry name" value="LytTR_DNA-bd_dom"/>
</dbReference>
<accession>A0A4Z0PBX8</accession>
<dbReference type="PANTHER" id="PTHR37299:SF1">
    <property type="entry name" value="STAGE 0 SPORULATION PROTEIN A HOMOLOG"/>
    <property type="match status" value="1"/>
</dbReference>
<dbReference type="GO" id="GO:0003677">
    <property type="term" value="F:DNA binding"/>
    <property type="evidence" value="ECO:0007669"/>
    <property type="project" value="InterPro"/>
</dbReference>
<dbReference type="PROSITE" id="PS50110">
    <property type="entry name" value="RESPONSE_REGULATORY"/>
    <property type="match status" value="1"/>
</dbReference>
<feature type="domain" description="HTH LytTR-type" evidence="3">
    <location>
        <begin position="150"/>
        <end position="248"/>
    </location>
</feature>
<gene>
    <name evidence="4" type="ORF">EU556_03655</name>
</gene>
<dbReference type="Gene3D" id="2.40.50.1020">
    <property type="entry name" value="LytTr DNA-binding domain"/>
    <property type="match status" value="1"/>
</dbReference>
<feature type="domain" description="Response regulatory" evidence="2">
    <location>
        <begin position="11"/>
        <end position="123"/>
    </location>
</feature>
<evidence type="ECO:0000259" key="2">
    <source>
        <dbReference type="PROSITE" id="PS50110"/>
    </source>
</evidence>
<dbReference type="Proteomes" id="UP000298337">
    <property type="component" value="Unassembled WGS sequence"/>
</dbReference>
<evidence type="ECO:0000259" key="3">
    <source>
        <dbReference type="PROSITE" id="PS50930"/>
    </source>
</evidence>
<dbReference type="AlphaFoldDB" id="A0A4Z0PBX8"/>
<keyword evidence="5" id="KW-1185">Reference proteome</keyword>
<dbReference type="PANTHER" id="PTHR37299">
    <property type="entry name" value="TRANSCRIPTIONAL REGULATOR-RELATED"/>
    <property type="match status" value="1"/>
</dbReference>
<dbReference type="OrthoDB" id="1646880at2"/>
<dbReference type="InterPro" id="IPR046947">
    <property type="entry name" value="LytR-like"/>
</dbReference>
<reference evidence="4 5" key="1">
    <citation type="submission" date="2019-04" db="EMBL/GenBank/DDBJ databases">
        <authorList>
            <person name="Feng G."/>
            <person name="Zhang J."/>
            <person name="Zhu H."/>
        </authorList>
    </citation>
    <scope>NUCLEOTIDE SEQUENCE [LARGE SCALE GENOMIC DNA]</scope>
    <source>
        <strain evidence="4 5">92R-1</strain>
    </source>
</reference>
<dbReference type="RefSeq" id="WP_135431108.1">
    <property type="nucleotide sequence ID" value="NZ_SRLA01000001.1"/>
</dbReference>
<proteinExistence type="predicted"/>
<dbReference type="SMART" id="SM00448">
    <property type="entry name" value="REC"/>
    <property type="match status" value="1"/>
</dbReference>
<dbReference type="InterPro" id="IPR001789">
    <property type="entry name" value="Sig_transdc_resp-reg_receiver"/>
</dbReference>
<dbReference type="SMART" id="SM00850">
    <property type="entry name" value="LytTR"/>
    <property type="match status" value="1"/>
</dbReference>
<dbReference type="Gene3D" id="3.40.50.2300">
    <property type="match status" value="1"/>
</dbReference>
<feature type="modified residue" description="4-aspartylphosphate" evidence="1">
    <location>
        <position position="62"/>
    </location>
</feature>
<evidence type="ECO:0000313" key="5">
    <source>
        <dbReference type="Proteomes" id="UP000298337"/>
    </source>
</evidence>